<reference evidence="6" key="2">
    <citation type="journal article" date="2021" name="Microbiome">
        <title>Successional dynamics and alternative stable states in a saline activated sludge microbial community over 9 years.</title>
        <authorList>
            <person name="Wang Y."/>
            <person name="Ye J."/>
            <person name="Ju F."/>
            <person name="Liu L."/>
            <person name="Boyd J.A."/>
            <person name="Deng Y."/>
            <person name="Parks D.H."/>
            <person name="Jiang X."/>
            <person name="Yin X."/>
            <person name="Woodcroft B.J."/>
            <person name="Tyson G.W."/>
            <person name="Hugenholtz P."/>
            <person name="Polz M.F."/>
            <person name="Zhang T."/>
        </authorList>
    </citation>
    <scope>NUCLEOTIDE SEQUENCE</scope>
    <source>
        <strain evidence="6">HKST-UBA13</strain>
    </source>
</reference>
<evidence type="ECO:0000256" key="3">
    <source>
        <dbReference type="ARBA" id="ARBA00023274"/>
    </source>
</evidence>
<dbReference type="InterPro" id="IPR028909">
    <property type="entry name" value="bL21-like"/>
</dbReference>
<dbReference type="GO" id="GO:1990904">
    <property type="term" value="C:ribonucleoprotein complex"/>
    <property type="evidence" value="ECO:0007669"/>
    <property type="project" value="UniProtKB-KW"/>
</dbReference>
<proteinExistence type="inferred from homology"/>
<dbReference type="NCBIfam" id="TIGR00061">
    <property type="entry name" value="L21"/>
    <property type="match status" value="1"/>
</dbReference>
<reference evidence="6" key="1">
    <citation type="submission" date="2020-04" db="EMBL/GenBank/DDBJ databases">
        <authorList>
            <person name="Zhang T."/>
        </authorList>
    </citation>
    <scope>NUCLEOTIDE SEQUENCE</scope>
    <source>
        <strain evidence="6">HKST-UBA13</strain>
    </source>
</reference>
<evidence type="ECO:0000313" key="6">
    <source>
        <dbReference type="EMBL" id="MCA9380943.1"/>
    </source>
</evidence>
<gene>
    <name evidence="4 6" type="primary">rplU</name>
    <name evidence="6" type="ORF">KC678_01645</name>
</gene>
<dbReference type="AlphaFoldDB" id="A0A955L183"/>
<dbReference type="Proteomes" id="UP000775877">
    <property type="component" value="Unassembled WGS sequence"/>
</dbReference>
<comment type="function">
    <text evidence="4 5">This protein binds to 23S rRNA in the presence of protein L20.</text>
</comment>
<dbReference type="PANTHER" id="PTHR21349:SF0">
    <property type="entry name" value="LARGE RIBOSOMAL SUBUNIT PROTEIN BL21M"/>
    <property type="match status" value="1"/>
</dbReference>
<keyword evidence="2 4" id="KW-0689">Ribosomal protein</keyword>
<dbReference type="Pfam" id="PF00829">
    <property type="entry name" value="Ribosomal_L21p"/>
    <property type="match status" value="1"/>
</dbReference>
<dbReference type="PANTHER" id="PTHR21349">
    <property type="entry name" value="50S RIBOSOMAL PROTEIN L21"/>
    <property type="match status" value="1"/>
</dbReference>
<keyword evidence="4 5" id="KW-0694">RNA-binding</keyword>
<dbReference type="InterPro" id="IPR036164">
    <property type="entry name" value="bL21-like_sf"/>
</dbReference>
<dbReference type="GO" id="GO:0003735">
    <property type="term" value="F:structural constituent of ribosome"/>
    <property type="evidence" value="ECO:0007669"/>
    <property type="project" value="InterPro"/>
</dbReference>
<protein>
    <recommendedName>
        <fullName evidence="4">Large ribosomal subunit protein bL21</fullName>
    </recommendedName>
</protein>
<keyword evidence="4 5" id="KW-0699">rRNA-binding</keyword>
<dbReference type="EMBL" id="JAGQLJ010000034">
    <property type="protein sequence ID" value="MCA9380943.1"/>
    <property type="molecule type" value="Genomic_DNA"/>
</dbReference>
<dbReference type="SUPFAM" id="SSF141091">
    <property type="entry name" value="L21p-like"/>
    <property type="match status" value="1"/>
</dbReference>
<dbReference type="GO" id="GO:0005840">
    <property type="term" value="C:ribosome"/>
    <property type="evidence" value="ECO:0007669"/>
    <property type="project" value="UniProtKB-KW"/>
</dbReference>
<sequence length="105" mass="11700">MKYAIIKIGPFQYTVEEGKEYSVPKFEAEEGKNFDAAEVLMVADDKSTSFGKPTVAGAKVSLKIVEQGKGEKVTSKIYRAKSRYRKTSGHRKDVTTFTVEKISSK</sequence>
<dbReference type="GO" id="GO:0006412">
    <property type="term" value="P:translation"/>
    <property type="evidence" value="ECO:0007669"/>
    <property type="project" value="UniProtKB-UniRule"/>
</dbReference>
<organism evidence="6 7">
    <name type="scientific">Candidatus Dojkabacteria bacterium</name>
    <dbReference type="NCBI Taxonomy" id="2099670"/>
    <lineage>
        <taxon>Bacteria</taxon>
        <taxon>Candidatus Dojkabacteria</taxon>
    </lineage>
</organism>
<dbReference type="GO" id="GO:0019843">
    <property type="term" value="F:rRNA binding"/>
    <property type="evidence" value="ECO:0007669"/>
    <property type="project" value="UniProtKB-UniRule"/>
</dbReference>
<comment type="caution">
    <text evidence="6">The sequence shown here is derived from an EMBL/GenBank/DDBJ whole genome shotgun (WGS) entry which is preliminary data.</text>
</comment>
<dbReference type="GO" id="GO:0005737">
    <property type="term" value="C:cytoplasm"/>
    <property type="evidence" value="ECO:0007669"/>
    <property type="project" value="UniProtKB-ARBA"/>
</dbReference>
<dbReference type="HAMAP" id="MF_01363">
    <property type="entry name" value="Ribosomal_bL21"/>
    <property type="match status" value="1"/>
</dbReference>
<comment type="similarity">
    <text evidence="1 4 5">Belongs to the bacterial ribosomal protein bL21 family.</text>
</comment>
<dbReference type="InterPro" id="IPR001787">
    <property type="entry name" value="Ribosomal_bL21"/>
</dbReference>
<keyword evidence="3 4" id="KW-0687">Ribonucleoprotein</keyword>
<evidence type="ECO:0000256" key="2">
    <source>
        <dbReference type="ARBA" id="ARBA00022980"/>
    </source>
</evidence>
<name>A0A955L183_9BACT</name>
<comment type="subunit">
    <text evidence="4">Part of the 50S ribosomal subunit. Contacts protein L20.</text>
</comment>
<evidence type="ECO:0000256" key="5">
    <source>
        <dbReference type="RuleBase" id="RU000562"/>
    </source>
</evidence>
<evidence type="ECO:0000256" key="1">
    <source>
        <dbReference type="ARBA" id="ARBA00008563"/>
    </source>
</evidence>
<evidence type="ECO:0000313" key="7">
    <source>
        <dbReference type="Proteomes" id="UP000775877"/>
    </source>
</evidence>
<accession>A0A955L183</accession>
<evidence type="ECO:0000256" key="4">
    <source>
        <dbReference type="HAMAP-Rule" id="MF_01363"/>
    </source>
</evidence>